<accession>Q8PVD9</accession>
<evidence type="ECO:0000313" key="2">
    <source>
        <dbReference type="Proteomes" id="UP000000595"/>
    </source>
</evidence>
<protein>
    <submittedName>
        <fullName evidence="1">Uncharacterized protein</fullName>
    </submittedName>
</protein>
<dbReference type="EMBL" id="AE008384">
    <property type="protein sequence ID" value="AAM31722.1"/>
    <property type="molecule type" value="Genomic_DNA"/>
</dbReference>
<dbReference type="Proteomes" id="UP000000595">
    <property type="component" value="Chromosome"/>
</dbReference>
<evidence type="ECO:0000313" key="1">
    <source>
        <dbReference type="EMBL" id="AAM31722.1"/>
    </source>
</evidence>
<dbReference type="PATRIC" id="fig|192952.21.peg.2328"/>
<dbReference type="KEGG" id="mma:MM_2026"/>
<gene>
    <name evidence="1" type="ordered locus">MM_2026</name>
</gene>
<dbReference type="AlphaFoldDB" id="Q8PVD9"/>
<proteinExistence type="predicted"/>
<reference evidence="1 2" key="1">
    <citation type="journal article" date="2002" name="J. Mol. Microbiol. Biotechnol.">
        <title>The genome of Methanosarcina mazei: evidence for lateral gene transfer between Bacteria and Archaea.</title>
        <authorList>
            <person name="Deppenmeier U."/>
            <person name="Johann A."/>
            <person name="Hartsch T."/>
            <person name="Merkl R."/>
            <person name="Schmitz R.A."/>
            <person name="Martinez-Arias R."/>
            <person name="Henne A."/>
            <person name="Wiezer A."/>
            <person name="Baumer S."/>
            <person name="Jacobi C."/>
            <person name="Bruggemann H."/>
            <person name="Lienard T."/>
            <person name="Christmann A."/>
            <person name="Bomeke M."/>
            <person name="Steckel S."/>
            <person name="Bhattacharyya A."/>
            <person name="Lykidis A."/>
            <person name="Overbeek R."/>
            <person name="Klenk H.P."/>
            <person name="Gunsalus R.P."/>
            <person name="Fritz H.J."/>
            <person name="Gottschalk G."/>
        </authorList>
    </citation>
    <scope>NUCLEOTIDE SEQUENCE [LARGE SCALE GENOMIC DNA]</scope>
    <source>
        <strain evidence="2">ATCC BAA-159 / DSM 3647 / Goe1 / Go1 / JCM 11833 / OCM 88</strain>
    </source>
</reference>
<name>Q8PVD9_METMA</name>
<dbReference type="eggNOG" id="arCOG09655">
    <property type="taxonomic scope" value="Archaea"/>
</dbReference>
<sequence>MIRLDDSEGRLGPNTKVLFGTIFDEYVKSSSRIITKGTENNVPKYVIESDPFIDIRAGLFWISNDGTIVFARKEGRTFGSNAISRALGVGVNPIKINIKKVADDFTDNWIGSIVGREGNWQKGTLHGDNLRADDCVGAEFTACAKNQLGGYTGNFGGSIKFKVTKEGVITLYTDLNEDIGNFLRFVNDEIKVYFE</sequence>
<organism evidence="1 2">
    <name type="scientific">Methanosarcina mazei (strain ATCC BAA-159 / DSM 3647 / Goe1 / Go1 / JCM 11833 / OCM 88)</name>
    <name type="common">Methanosarcina frisia</name>
    <dbReference type="NCBI Taxonomy" id="192952"/>
    <lineage>
        <taxon>Archaea</taxon>
        <taxon>Methanobacteriati</taxon>
        <taxon>Methanobacteriota</taxon>
        <taxon>Stenosarchaea group</taxon>
        <taxon>Methanomicrobia</taxon>
        <taxon>Methanosarcinales</taxon>
        <taxon>Methanosarcinaceae</taxon>
        <taxon>Methanosarcina</taxon>
    </lineage>
</organism>
<dbReference type="HOGENOM" id="CLU_1393592_0_0_2"/>